<proteinExistence type="predicted"/>
<keyword evidence="1" id="KW-0472">Membrane</keyword>
<dbReference type="AlphaFoldDB" id="A0A7R9BJD8"/>
<dbReference type="OrthoDB" id="6433308at2759"/>
<keyword evidence="1" id="KW-0812">Transmembrane</keyword>
<sequence length="457" mass="50780">MQPSRDCNMRKYQQAVVTGIGFLTTILFLYYKHEYDRLRSVMEVMEVFGDPHGRNLSKSEFCRAELPHVSLPDSAARYLLDSAGSSWQRIGESLFVYSAYSVSTADGPSEVVVLGASAPVNFKSLVDAELFFGSSSQKVSAKVDVLKSMMTSDEEVRSGYDWQPIFLVFKKIENPHTPIKIKFNSGASVAVISEANTKMYGVRSHSSATSMTTCFFLASESGKDVFSTLTAAFAYYESAADIREFWVYGSNELSHRDSSVVFPAAWESGLALGVLPWNFPFHGGVDKQRNLALVDCALRSNNRRHKMPGTVIISKPDEFVVPRIHHTLSAILDAPDENTGVLRLSFTPTYFCPKNDGIAQNPLDGKEGLMVDQEKVDLVFQFSSAEQLFRAAIQGFPVVKNRVVPVAVGAVLLFPEACDDRIASKGKISNDLSLFKFKKTIEKHEIIRHKLAFTKFL</sequence>
<feature type="transmembrane region" description="Helical" evidence="1">
    <location>
        <begin position="12"/>
        <end position="31"/>
    </location>
</feature>
<dbReference type="EMBL" id="CAJPEX010000563">
    <property type="protein sequence ID" value="CAG0916300.1"/>
    <property type="molecule type" value="Genomic_DNA"/>
</dbReference>
<evidence type="ECO:0000313" key="3">
    <source>
        <dbReference type="Proteomes" id="UP000678499"/>
    </source>
</evidence>
<gene>
    <name evidence="2" type="ORF">NMOB1V02_LOCUS3924</name>
</gene>
<evidence type="ECO:0000256" key="1">
    <source>
        <dbReference type="SAM" id="Phobius"/>
    </source>
</evidence>
<accession>A0A7R9BJD8</accession>
<keyword evidence="3" id="KW-1185">Reference proteome</keyword>
<dbReference type="Proteomes" id="UP000678499">
    <property type="component" value="Unassembled WGS sequence"/>
</dbReference>
<dbReference type="EMBL" id="OA882600">
    <property type="protein sequence ID" value="CAD7276148.1"/>
    <property type="molecule type" value="Genomic_DNA"/>
</dbReference>
<protein>
    <submittedName>
        <fullName evidence="2">Uncharacterized protein</fullName>
    </submittedName>
</protein>
<organism evidence="2">
    <name type="scientific">Notodromas monacha</name>
    <dbReference type="NCBI Taxonomy" id="399045"/>
    <lineage>
        <taxon>Eukaryota</taxon>
        <taxon>Metazoa</taxon>
        <taxon>Ecdysozoa</taxon>
        <taxon>Arthropoda</taxon>
        <taxon>Crustacea</taxon>
        <taxon>Oligostraca</taxon>
        <taxon>Ostracoda</taxon>
        <taxon>Podocopa</taxon>
        <taxon>Podocopida</taxon>
        <taxon>Cypridocopina</taxon>
        <taxon>Cypridoidea</taxon>
        <taxon>Cyprididae</taxon>
        <taxon>Notodromas</taxon>
    </lineage>
</organism>
<evidence type="ECO:0000313" key="2">
    <source>
        <dbReference type="EMBL" id="CAD7276148.1"/>
    </source>
</evidence>
<reference evidence="2" key="1">
    <citation type="submission" date="2020-11" db="EMBL/GenBank/DDBJ databases">
        <authorList>
            <person name="Tran Van P."/>
        </authorList>
    </citation>
    <scope>NUCLEOTIDE SEQUENCE</scope>
</reference>
<keyword evidence="1" id="KW-1133">Transmembrane helix</keyword>
<name>A0A7R9BJD8_9CRUS</name>